<dbReference type="SUPFAM" id="SSF82185">
    <property type="entry name" value="Histone H3 K4-specific methyltransferase SET7/9 N-terminal domain"/>
    <property type="match status" value="1"/>
</dbReference>
<keyword evidence="4" id="KW-1185">Reference proteome</keyword>
<protein>
    <recommendedName>
        <fullName evidence="5">MORN repeat protein</fullName>
    </recommendedName>
</protein>
<dbReference type="Gene3D" id="2.20.110.10">
    <property type="entry name" value="Histone H3 K4-specific methyltransferase SET7/9 N-terminal domain"/>
    <property type="match status" value="1"/>
</dbReference>
<evidence type="ECO:0000256" key="2">
    <source>
        <dbReference type="SAM" id="SignalP"/>
    </source>
</evidence>
<proteinExistence type="predicted"/>
<feature type="compositionally biased region" description="Basic and acidic residues" evidence="1">
    <location>
        <begin position="158"/>
        <end position="172"/>
    </location>
</feature>
<dbReference type="Pfam" id="PF07661">
    <property type="entry name" value="MORN_2"/>
    <property type="match status" value="3"/>
</dbReference>
<feature type="signal peptide" evidence="2">
    <location>
        <begin position="1"/>
        <end position="22"/>
    </location>
</feature>
<evidence type="ECO:0000313" key="3">
    <source>
        <dbReference type="EMBL" id="WZN44375.1"/>
    </source>
</evidence>
<evidence type="ECO:0000313" key="4">
    <source>
        <dbReference type="Proteomes" id="UP001449657"/>
    </source>
</evidence>
<feature type="chain" id="PRO_5045073950" description="MORN repeat protein" evidence="2">
    <location>
        <begin position="23"/>
        <end position="192"/>
    </location>
</feature>
<sequence>MKRTGIMILLGCGLYFSAGAQSAENRVDAKKRKQGVWMERLPALREDPAYILEGTYLNDRKEGVWKKTTEDGDVVAEETYKNGALDGLCKYYYPNGKIMATGRMLAIDLEGQKDTVVTIDVTTGEEKLVEVTRKGHSVRHGEWKLYDEDGGVLRETYEKGEVSESVMQEKRRATQTPLPHEAQPAKRGGRKE</sequence>
<dbReference type="RefSeq" id="WP_341839159.1">
    <property type="nucleotide sequence ID" value="NZ_CP149792.1"/>
</dbReference>
<name>A0ABZ2YZ25_9BACT</name>
<feature type="region of interest" description="Disordered" evidence="1">
    <location>
        <begin position="158"/>
        <end position="192"/>
    </location>
</feature>
<dbReference type="Proteomes" id="UP001449657">
    <property type="component" value="Chromosome"/>
</dbReference>
<evidence type="ECO:0000256" key="1">
    <source>
        <dbReference type="SAM" id="MobiDB-lite"/>
    </source>
</evidence>
<accession>A0ABZ2YZ25</accession>
<gene>
    <name evidence="3" type="ORF">WJU22_15875</name>
</gene>
<dbReference type="InterPro" id="IPR011652">
    <property type="entry name" value="MORN_2"/>
</dbReference>
<keyword evidence="2" id="KW-0732">Signal</keyword>
<reference evidence="3 4" key="1">
    <citation type="submission" date="2024-03" db="EMBL/GenBank/DDBJ databases">
        <title>Chitinophaga caseinilytica sp. nov., a casein hydrolysing bacterium isolated from forest soil.</title>
        <authorList>
            <person name="Lee D.S."/>
            <person name="Han D.M."/>
            <person name="Baek J.H."/>
            <person name="Choi D.G."/>
            <person name="Jeon J.H."/>
            <person name="Jeon C.O."/>
        </authorList>
    </citation>
    <scope>NUCLEOTIDE SEQUENCE [LARGE SCALE GENOMIC DNA]</scope>
    <source>
        <strain evidence="3 4">KACC 19118</strain>
    </source>
</reference>
<organism evidence="3 4">
    <name type="scientific">Chitinophaga caseinilytica</name>
    <dbReference type="NCBI Taxonomy" id="2267521"/>
    <lineage>
        <taxon>Bacteria</taxon>
        <taxon>Pseudomonadati</taxon>
        <taxon>Bacteroidota</taxon>
        <taxon>Chitinophagia</taxon>
        <taxon>Chitinophagales</taxon>
        <taxon>Chitinophagaceae</taxon>
        <taxon>Chitinophaga</taxon>
    </lineage>
</organism>
<evidence type="ECO:0008006" key="5">
    <source>
        <dbReference type="Google" id="ProtNLM"/>
    </source>
</evidence>
<dbReference type="EMBL" id="CP150096">
    <property type="protein sequence ID" value="WZN44375.1"/>
    <property type="molecule type" value="Genomic_DNA"/>
</dbReference>